<feature type="transmembrane region" description="Helical" evidence="1">
    <location>
        <begin position="6"/>
        <end position="28"/>
    </location>
</feature>
<keyword evidence="1" id="KW-0812">Transmembrane</keyword>
<evidence type="ECO:0000256" key="1">
    <source>
        <dbReference type="SAM" id="Phobius"/>
    </source>
</evidence>
<organism evidence="2 3">
    <name type="scientific">Blepharisma stoltei</name>
    <dbReference type="NCBI Taxonomy" id="1481888"/>
    <lineage>
        <taxon>Eukaryota</taxon>
        <taxon>Sar</taxon>
        <taxon>Alveolata</taxon>
        <taxon>Ciliophora</taxon>
        <taxon>Postciliodesmatophora</taxon>
        <taxon>Heterotrichea</taxon>
        <taxon>Heterotrichida</taxon>
        <taxon>Blepharismidae</taxon>
        <taxon>Blepharisma</taxon>
    </lineage>
</organism>
<dbReference type="Pfam" id="PF12400">
    <property type="entry name" value="STIMATE"/>
    <property type="match status" value="1"/>
</dbReference>
<feature type="transmembrane region" description="Helical" evidence="1">
    <location>
        <begin position="49"/>
        <end position="67"/>
    </location>
</feature>
<dbReference type="EMBL" id="CAJZBQ010000054">
    <property type="protein sequence ID" value="CAG9332073.1"/>
    <property type="molecule type" value="Genomic_DNA"/>
</dbReference>
<keyword evidence="1" id="KW-1133">Transmembrane helix</keyword>
<keyword evidence="1" id="KW-0472">Membrane</keyword>
<accession>A0AAU9JWH1</accession>
<feature type="transmembrane region" description="Helical" evidence="1">
    <location>
        <begin position="79"/>
        <end position="99"/>
    </location>
</feature>
<name>A0AAU9JWH1_9CILI</name>
<dbReference type="InterPro" id="IPR022127">
    <property type="entry name" value="STIMATE/YPL162C"/>
</dbReference>
<protein>
    <submittedName>
        <fullName evidence="2">Uncharacterized protein</fullName>
    </submittedName>
</protein>
<dbReference type="Proteomes" id="UP001162131">
    <property type="component" value="Unassembled WGS sequence"/>
</dbReference>
<feature type="transmembrane region" description="Helical" evidence="1">
    <location>
        <begin position="136"/>
        <end position="160"/>
    </location>
</feature>
<evidence type="ECO:0000313" key="3">
    <source>
        <dbReference type="Proteomes" id="UP001162131"/>
    </source>
</evidence>
<dbReference type="PANTHER" id="PTHR31735:SF1">
    <property type="entry name" value="VACUOLAR MEMBRANE PROTEIN YPL162C"/>
    <property type="match status" value="1"/>
</dbReference>
<keyword evidence="3" id="KW-1185">Reference proteome</keyword>
<reference evidence="2" key="1">
    <citation type="submission" date="2021-09" db="EMBL/GenBank/DDBJ databases">
        <authorList>
            <consortium name="AG Swart"/>
            <person name="Singh M."/>
            <person name="Singh A."/>
            <person name="Seah K."/>
            <person name="Emmerich C."/>
        </authorList>
    </citation>
    <scope>NUCLEOTIDE SEQUENCE</scope>
    <source>
        <strain evidence="2">ATCC30299</strain>
    </source>
</reference>
<evidence type="ECO:0000313" key="2">
    <source>
        <dbReference type="EMBL" id="CAG9332073.1"/>
    </source>
</evidence>
<proteinExistence type="predicted"/>
<feature type="transmembrane region" description="Helical" evidence="1">
    <location>
        <begin position="180"/>
        <end position="199"/>
    </location>
</feature>
<dbReference type="AlphaFoldDB" id="A0AAU9JWH1"/>
<sequence>MEQCSLFGIFGGLVQLTLASICFFSLFVKRYYEHPPRPLIIFILDTSKQIVSAILAHVMNLMAAVILTNRQGDENPCCWYFINISIDCTIGVFSAYTLLKLVEKISWHKGWLKLISGYYSELSEDEVDLGIWALQLMCWGTIIITTKWILIILIIIYSQQLSEIGNYVLEPLASNPREELIVVMIIVPLLFNIIQLWVCDSFLKAKPGSKSPAIIMRESIEKL</sequence>
<dbReference type="PANTHER" id="PTHR31735">
    <property type="entry name" value="VACUOLAR MEMBRANE PROTEIN YPL162C"/>
    <property type="match status" value="1"/>
</dbReference>
<dbReference type="GO" id="GO:0016020">
    <property type="term" value="C:membrane"/>
    <property type="evidence" value="ECO:0007669"/>
    <property type="project" value="TreeGrafter"/>
</dbReference>
<gene>
    <name evidence="2" type="ORF">BSTOLATCC_MIC55529</name>
</gene>
<comment type="caution">
    <text evidence="2">The sequence shown here is derived from an EMBL/GenBank/DDBJ whole genome shotgun (WGS) entry which is preliminary data.</text>
</comment>